<keyword evidence="4" id="KW-1133">Transmembrane helix</keyword>
<protein>
    <submittedName>
        <fullName evidence="6">SAM-dependent methyltransferase</fullName>
    </submittedName>
</protein>
<feature type="domain" description="DNA methylase adenine-specific" evidence="5">
    <location>
        <begin position="30"/>
        <end position="113"/>
    </location>
</feature>
<dbReference type="InterPro" id="IPR003356">
    <property type="entry name" value="DNA_methylase_A-5"/>
</dbReference>
<keyword evidence="3" id="KW-0949">S-adenosyl-L-methionine</keyword>
<evidence type="ECO:0000256" key="2">
    <source>
        <dbReference type="ARBA" id="ARBA00022679"/>
    </source>
</evidence>
<evidence type="ECO:0000256" key="1">
    <source>
        <dbReference type="ARBA" id="ARBA00022603"/>
    </source>
</evidence>
<dbReference type="SUPFAM" id="SSF53335">
    <property type="entry name" value="S-adenosyl-L-methionine-dependent methyltransferases"/>
    <property type="match status" value="1"/>
</dbReference>
<dbReference type="Gene3D" id="3.40.50.150">
    <property type="entry name" value="Vaccinia Virus protein VP39"/>
    <property type="match status" value="1"/>
</dbReference>
<accession>A0A2H0KTZ5</accession>
<dbReference type="PANTHER" id="PTHR13610:SF11">
    <property type="entry name" value="METHYLTRANSFERASE DOMAIN-CONTAINING PROTEIN"/>
    <property type="match status" value="1"/>
</dbReference>
<feature type="transmembrane region" description="Helical" evidence="4">
    <location>
        <begin position="6"/>
        <end position="30"/>
    </location>
</feature>
<evidence type="ECO:0000256" key="3">
    <source>
        <dbReference type="ARBA" id="ARBA00022691"/>
    </source>
</evidence>
<name>A0A2H0KTZ5_9BACT</name>
<gene>
    <name evidence="6" type="ORF">COV84_00250</name>
</gene>
<dbReference type="Pfam" id="PF02384">
    <property type="entry name" value="N6_Mtase"/>
    <property type="match status" value="1"/>
</dbReference>
<dbReference type="InterPro" id="IPR029063">
    <property type="entry name" value="SAM-dependent_MTases_sf"/>
</dbReference>
<keyword evidence="4" id="KW-0472">Membrane</keyword>
<sequence>MTLSYIISLVIFAILAGLTFYSFFIGAPYFKTPKKAIKEALKLADLKPNQKLYDLGAGDGKALIIAEKEFGAEVVGFELAPIIYAVARLNLFFHGIKKAQLYYKNFYKQDLSRADIVFCFLSIHAMKRLKPKFEKELRPGTKIISYSFSLHGWTPKKVIEGYPGKIFLYEV</sequence>
<dbReference type="GO" id="GO:0032259">
    <property type="term" value="P:methylation"/>
    <property type="evidence" value="ECO:0007669"/>
    <property type="project" value="UniProtKB-KW"/>
</dbReference>
<reference evidence="6 7" key="1">
    <citation type="submission" date="2017-09" db="EMBL/GenBank/DDBJ databases">
        <title>Depth-based differentiation of microbial function through sediment-hosted aquifers and enrichment of novel symbionts in the deep terrestrial subsurface.</title>
        <authorList>
            <person name="Probst A.J."/>
            <person name="Ladd B."/>
            <person name="Jarett J.K."/>
            <person name="Geller-Mcgrath D.E."/>
            <person name="Sieber C.M."/>
            <person name="Emerson J.B."/>
            <person name="Anantharaman K."/>
            <person name="Thomas B.C."/>
            <person name="Malmstrom R."/>
            <person name="Stieglmeier M."/>
            <person name="Klingl A."/>
            <person name="Woyke T."/>
            <person name="Ryan C.M."/>
            <person name="Banfield J.F."/>
        </authorList>
    </citation>
    <scope>NUCLEOTIDE SEQUENCE [LARGE SCALE GENOMIC DNA]</scope>
    <source>
        <strain evidence="6">CG11_big_fil_rev_8_21_14_0_20_40_15</strain>
    </source>
</reference>
<organism evidence="6 7">
    <name type="scientific">Candidatus Portnoybacteria bacterium CG11_big_fil_rev_8_21_14_0_20_40_15</name>
    <dbReference type="NCBI Taxonomy" id="1974817"/>
    <lineage>
        <taxon>Bacteria</taxon>
        <taxon>Candidatus Portnoyibacteriota</taxon>
    </lineage>
</organism>
<evidence type="ECO:0000259" key="5">
    <source>
        <dbReference type="Pfam" id="PF02384"/>
    </source>
</evidence>
<proteinExistence type="predicted"/>
<comment type="caution">
    <text evidence="6">The sequence shown here is derived from an EMBL/GenBank/DDBJ whole genome shotgun (WGS) entry which is preliminary data.</text>
</comment>
<keyword evidence="2 6" id="KW-0808">Transferase</keyword>
<dbReference type="CDD" id="cd02440">
    <property type="entry name" value="AdoMet_MTases"/>
    <property type="match status" value="1"/>
</dbReference>
<dbReference type="Proteomes" id="UP000229317">
    <property type="component" value="Unassembled WGS sequence"/>
</dbReference>
<evidence type="ECO:0000256" key="4">
    <source>
        <dbReference type="SAM" id="Phobius"/>
    </source>
</evidence>
<dbReference type="AlphaFoldDB" id="A0A2H0KTZ5"/>
<dbReference type="PANTHER" id="PTHR13610">
    <property type="entry name" value="METHYLTRANSFERASE DOMAIN-CONTAINING PROTEIN"/>
    <property type="match status" value="1"/>
</dbReference>
<evidence type="ECO:0000313" key="7">
    <source>
        <dbReference type="Proteomes" id="UP000229317"/>
    </source>
</evidence>
<dbReference type="InterPro" id="IPR026170">
    <property type="entry name" value="FAM173A/B"/>
</dbReference>
<dbReference type="EMBL" id="PCVO01000003">
    <property type="protein sequence ID" value="PIQ75620.1"/>
    <property type="molecule type" value="Genomic_DNA"/>
</dbReference>
<keyword evidence="4" id="KW-0812">Transmembrane</keyword>
<dbReference type="GO" id="GO:0016279">
    <property type="term" value="F:protein-lysine N-methyltransferase activity"/>
    <property type="evidence" value="ECO:0007669"/>
    <property type="project" value="InterPro"/>
</dbReference>
<evidence type="ECO:0000313" key="6">
    <source>
        <dbReference type="EMBL" id="PIQ75620.1"/>
    </source>
</evidence>
<keyword evidence="1 6" id="KW-0489">Methyltransferase</keyword>